<dbReference type="Proteomes" id="UP001597508">
    <property type="component" value="Unassembled WGS sequence"/>
</dbReference>
<gene>
    <name evidence="1" type="ORF">ACFSRZ_00170</name>
</gene>
<dbReference type="EMBL" id="JBHULH010000001">
    <property type="protein sequence ID" value="MFD2565760.1"/>
    <property type="molecule type" value="Genomic_DNA"/>
</dbReference>
<evidence type="ECO:0000313" key="1">
    <source>
        <dbReference type="EMBL" id="MFD2565760.1"/>
    </source>
</evidence>
<evidence type="ECO:0000313" key="2">
    <source>
        <dbReference type="Proteomes" id="UP001597508"/>
    </source>
</evidence>
<keyword evidence="2" id="KW-1185">Reference proteome</keyword>
<reference evidence="2" key="1">
    <citation type="journal article" date="2019" name="Int. J. Syst. Evol. Microbiol.">
        <title>The Global Catalogue of Microorganisms (GCM) 10K type strain sequencing project: providing services to taxonomists for standard genome sequencing and annotation.</title>
        <authorList>
            <consortium name="The Broad Institute Genomics Platform"/>
            <consortium name="The Broad Institute Genome Sequencing Center for Infectious Disease"/>
            <person name="Wu L."/>
            <person name="Ma J."/>
        </authorList>
    </citation>
    <scope>NUCLEOTIDE SEQUENCE [LARGE SCALE GENOMIC DNA]</scope>
    <source>
        <strain evidence="2">KCTC 52127</strain>
    </source>
</reference>
<accession>A0ABW5LLS2</accession>
<proteinExistence type="predicted"/>
<organism evidence="1 2">
    <name type="scientific">Pseudotenacibaculum haliotis</name>
    <dbReference type="NCBI Taxonomy" id="1862138"/>
    <lineage>
        <taxon>Bacteria</taxon>
        <taxon>Pseudomonadati</taxon>
        <taxon>Bacteroidota</taxon>
        <taxon>Flavobacteriia</taxon>
        <taxon>Flavobacteriales</taxon>
        <taxon>Flavobacteriaceae</taxon>
        <taxon>Pseudotenacibaculum</taxon>
    </lineage>
</organism>
<sequence length="224" mass="26471">MKQFVLSIQKLTKIIQDDQSLAEQTYDFVDLLQLSESELEQIRKEVVDIKLIDSNDFWDLTEEVYKSLILKTIQSDLLQYFKKLQENQTFIIRYNFHPWHKFSLTAENIEPPEKKHSAVLEMKTSYAEKQLQTLLDHFQIKGGNWKDDLYDFDYHFNFESVVETLFCELAFECWKEVKPNTISFITEINGGSYTYDLSNGENLDKMNLTVQEYINQANSTKNNS</sequence>
<protein>
    <submittedName>
        <fullName evidence="1">Uncharacterized protein</fullName>
    </submittedName>
</protein>
<name>A0ABW5LLS2_9FLAO</name>
<comment type="caution">
    <text evidence="1">The sequence shown here is derived from an EMBL/GenBank/DDBJ whole genome shotgun (WGS) entry which is preliminary data.</text>
</comment>
<dbReference type="RefSeq" id="WP_379664486.1">
    <property type="nucleotide sequence ID" value="NZ_JBHULH010000001.1"/>
</dbReference>